<feature type="domain" description="Glycoside hydrolase family 2 catalytic" evidence="2">
    <location>
        <begin position="291"/>
        <end position="460"/>
    </location>
</feature>
<comment type="similarity">
    <text evidence="1">Belongs to the glycosyl hydrolase 2 family.</text>
</comment>
<gene>
    <name evidence="4" type="ORF">GC722_00205</name>
</gene>
<proteinExistence type="inferred from homology"/>
<keyword evidence="5" id="KW-1185">Reference proteome</keyword>
<dbReference type="Gene3D" id="3.20.20.80">
    <property type="entry name" value="Glycosidases"/>
    <property type="match status" value="1"/>
</dbReference>
<organism evidence="4 5">
    <name type="scientific">Auraticoccus cholistanensis</name>
    <dbReference type="NCBI Taxonomy" id="2656650"/>
    <lineage>
        <taxon>Bacteria</taxon>
        <taxon>Bacillati</taxon>
        <taxon>Actinomycetota</taxon>
        <taxon>Actinomycetes</taxon>
        <taxon>Propionibacteriales</taxon>
        <taxon>Propionibacteriaceae</taxon>
        <taxon>Auraticoccus</taxon>
    </lineage>
</organism>
<dbReference type="InterPro" id="IPR008979">
    <property type="entry name" value="Galactose-bd-like_sf"/>
</dbReference>
<accession>A0A6A9UP42</accession>
<keyword evidence="4" id="KW-0378">Hydrolase</keyword>
<dbReference type="InterPro" id="IPR036156">
    <property type="entry name" value="Beta-gal/glucu_dom_sf"/>
</dbReference>
<dbReference type="Pfam" id="PF02836">
    <property type="entry name" value="Glyco_hydro_2_C"/>
    <property type="match status" value="1"/>
</dbReference>
<dbReference type="InterPro" id="IPR006103">
    <property type="entry name" value="Glyco_hydro_2_cat"/>
</dbReference>
<dbReference type="InterPro" id="IPR051913">
    <property type="entry name" value="GH2_Domain-Containing"/>
</dbReference>
<comment type="caution">
    <text evidence="4">The sequence shown here is derived from an EMBL/GenBank/DDBJ whole genome shotgun (WGS) entry which is preliminary data.</text>
</comment>
<dbReference type="EMBL" id="WPCU01000001">
    <property type="protein sequence ID" value="MVA74463.1"/>
    <property type="molecule type" value="Genomic_DNA"/>
</dbReference>
<evidence type="ECO:0000259" key="3">
    <source>
        <dbReference type="Pfam" id="PF02837"/>
    </source>
</evidence>
<dbReference type="Proteomes" id="UP000435304">
    <property type="component" value="Unassembled WGS sequence"/>
</dbReference>
<dbReference type="InterPro" id="IPR006104">
    <property type="entry name" value="Glyco_hydro_2_N"/>
</dbReference>
<dbReference type="Pfam" id="PF02837">
    <property type="entry name" value="Glyco_hydro_2_N"/>
    <property type="match status" value="1"/>
</dbReference>
<dbReference type="PANTHER" id="PTHR42732:SF3">
    <property type="entry name" value="HYDROLASE"/>
    <property type="match status" value="1"/>
</dbReference>
<evidence type="ECO:0000256" key="1">
    <source>
        <dbReference type="ARBA" id="ARBA00007401"/>
    </source>
</evidence>
<dbReference type="AlphaFoldDB" id="A0A6A9UP42"/>
<dbReference type="SUPFAM" id="SSF49785">
    <property type="entry name" value="Galactose-binding domain-like"/>
    <property type="match status" value="1"/>
</dbReference>
<evidence type="ECO:0000313" key="5">
    <source>
        <dbReference type="Proteomes" id="UP000435304"/>
    </source>
</evidence>
<dbReference type="Gene3D" id="2.60.120.260">
    <property type="entry name" value="Galactose-binding domain-like"/>
    <property type="match status" value="1"/>
</dbReference>
<sequence length="620" mass="69528">MVSPDLHPRPQLRRDSYRCLDGRWEFAHDDEDTGLDAGWHRGTTPLPQRIEVPFCPESQASGIGDTGFHPVLWYRRSLRLDEVEPGSAVLLHLGAVDHTCQVWLDGELVAEHRGGMTPVTADLTGVLRPGQEHWLVVRAADDPTDAAQPRGKQDWRTTTQGIFYDRTSGIWQTVWLEVVPRHHVTELHWSPDLAHESVHAGLAFSRALPAGSTVRVALRFEDEQLAEQTVAVTGRRADLTLHLPALANAMGRQRLLWSPEQPRLVDAEVELLVPGAAPDRVDSYLGLRSTEVRDGRFVLNGRPYFLRMVLEQGYWPESHLTAPTPEARRREVELIKQLGFNGARIHQKVEDPRFLYWCDRLGLAVWGEMANAFVFRPDAAEQLTREWLDVVRRDRSHPCIVTWVPLNESWGVPHIAVRPDQAHFASALYHLTKAVDPTRPVISNDGWEHTESDIWSVHDYSPEPESIRSRYGTTEAVRRTLTDRGPGRHRALLHGDAEGPLRPVMITEMGGLSWAPAAGQRWFGYATIGSEEELLASITELVAAVTDSPDVAGFCWTQLTDTAQETNGLLRDDRSPKVDPARLHEAFTRPSRAIPAEVIDVYRRRAAQASAATSTEHGTA</sequence>
<protein>
    <submittedName>
        <fullName evidence="4">Glycoside hydrolase family 2</fullName>
    </submittedName>
</protein>
<name>A0A6A9UP42_9ACTN</name>
<evidence type="ECO:0000259" key="2">
    <source>
        <dbReference type="Pfam" id="PF02836"/>
    </source>
</evidence>
<dbReference type="SUPFAM" id="SSF51445">
    <property type="entry name" value="(Trans)glycosidases"/>
    <property type="match status" value="1"/>
</dbReference>
<evidence type="ECO:0000313" key="4">
    <source>
        <dbReference type="EMBL" id="MVA74463.1"/>
    </source>
</evidence>
<dbReference type="GO" id="GO:0005975">
    <property type="term" value="P:carbohydrate metabolic process"/>
    <property type="evidence" value="ECO:0007669"/>
    <property type="project" value="InterPro"/>
</dbReference>
<dbReference type="InterPro" id="IPR017853">
    <property type="entry name" value="GH"/>
</dbReference>
<reference evidence="4 5" key="1">
    <citation type="submission" date="2019-12" db="EMBL/GenBank/DDBJ databases">
        <title>Auraticoccus cholistani sp. nov., an actinomycete isolated from soil of Cholistan desert.</title>
        <authorList>
            <person name="Cheema M.T."/>
        </authorList>
    </citation>
    <scope>NUCLEOTIDE SEQUENCE [LARGE SCALE GENOMIC DNA]</scope>
    <source>
        <strain evidence="4 5">F435</strain>
    </source>
</reference>
<dbReference type="SUPFAM" id="SSF49303">
    <property type="entry name" value="beta-Galactosidase/glucuronidase domain"/>
    <property type="match status" value="1"/>
</dbReference>
<dbReference type="GO" id="GO:0004553">
    <property type="term" value="F:hydrolase activity, hydrolyzing O-glycosyl compounds"/>
    <property type="evidence" value="ECO:0007669"/>
    <property type="project" value="InterPro"/>
</dbReference>
<dbReference type="PANTHER" id="PTHR42732">
    <property type="entry name" value="BETA-GALACTOSIDASE"/>
    <property type="match status" value="1"/>
</dbReference>
<feature type="domain" description="Glycosyl hydrolases family 2 sugar binding" evidence="3">
    <location>
        <begin position="18"/>
        <end position="137"/>
    </location>
</feature>